<reference evidence="1" key="1">
    <citation type="submission" date="2019-08" db="EMBL/GenBank/DDBJ databases">
        <authorList>
            <person name="Kucharzyk K."/>
            <person name="Murdoch R.W."/>
            <person name="Higgins S."/>
            <person name="Loffler F."/>
        </authorList>
    </citation>
    <scope>NUCLEOTIDE SEQUENCE</scope>
</reference>
<dbReference type="AlphaFoldDB" id="A0A644V1I3"/>
<gene>
    <name evidence="1" type="ORF">SDC9_30728</name>
</gene>
<protein>
    <recommendedName>
        <fullName evidence="2">Outer membrane protein beta-barrel domain-containing protein</fullName>
    </recommendedName>
</protein>
<evidence type="ECO:0000313" key="1">
    <source>
        <dbReference type="EMBL" id="MPL84763.1"/>
    </source>
</evidence>
<comment type="caution">
    <text evidence="1">The sequence shown here is derived from an EMBL/GenBank/DDBJ whole genome shotgun (WGS) entry which is preliminary data.</text>
</comment>
<sequence length="346" mass="40066">MLRKNTFFILLIFIFGLSVYLEAQTKSSGMINKHSLTEILVNIGKTHNVLINYNPIVTDQVYLNDISYDSNVIKTLNLLLLAHKLEIKRAGKNYFYVKSVQIKQPLPNRANENITTLIKKKQKSIIPNKKAFAAFLTPEKIDLLYVKSVSFNDTFPDITRSDIDKYRLHSDTSLNFILKSNLVLWTLGSPNLALERRLSNHFTAEFMLALNTEKNPQPDLLISYYIQSELRYWFLNAFDGGFIGIHPFYASKGVDKLVAPFGGYNNRNLQPWEKTDVYQNFYGIGVSCGYQWQLNKSWQFEAVIGLDYVCRNFNNIELSKLKEQSNKFDTYFWGLSKLRISLVYIL</sequence>
<proteinExistence type="predicted"/>
<organism evidence="1">
    <name type="scientific">bioreactor metagenome</name>
    <dbReference type="NCBI Taxonomy" id="1076179"/>
    <lineage>
        <taxon>unclassified sequences</taxon>
        <taxon>metagenomes</taxon>
        <taxon>ecological metagenomes</taxon>
    </lineage>
</organism>
<evidence type="ECO:0008006" key="2">
    <source>
        <dbReference type="Google" id="ProtNLM"/>
    </source>
</evidence>
<dbReference type="InterPro" id="IPR021958">
    <property type="entry name" value="DUF3575"/>
</dbReference>
<dbReference type="EMBL" id="VSSQ01000194">
    <property type="protein sequence ID" value="MPL84763.1"/>
    <property type="molecule type" value="Genomic_DNA"/>
</dbReference>
<dbReference type="Pfam" id="PF12099">
    <property type="entry name" value="DUF3575"/>
    <property type="match status" value="1"/>
</dbReference>
<name>A0A644V1I3_9ZZZZ</name>
<accession>A0A644V1I3</accession>